<feature type="compositionally biased region" description="Polar residues" evidence="1">
    <location>
        <begin position="125"/>
        <end position="148"/>
    </location>
</feature>
<dbReference type="InterPro" id="IPR039980">
    <property type="entry name" value="MADD"/>
</dbReference>
<feature type="compositionally biased region" description="Acidic residues" evidence="1">
    <location>
        <begin position="258"/>
        <end position="267"/>
    </location>
</feature>
<feature type="region of interest" description="Disordered" evidence="1">
    <location>
        <begin position="73"/>
        <end position="106"/>
    </location>
</feature>
<gene>
    <name evidence="4" type="ORF">KUTeg_023589</name>
</gene>
<name>A0ABQ9E2H1_TEGGR</name>
<keyword evidence="5" id="KW-1185">Reference proteome</keyword>
<evidence type="ECO:0000256" key="1">
    <source>
        <dbReference type="SAM" id="MobiDB-lite"/>
    </source>
</evidence>
<feature type="region of interest" description="Disordered" evidence="1">
    <location>
        <begin position="361"/>
        <end position="403"/>
    </location>
</feature>
<dbReference type="PANTHER" id="PTHR13008:SF7">
    <property type="entry name" value="MAP KINASE-ACTIVATING DEATH DOMAIN PROTEIN"/>
    <property type="match status" value="1"/>
</dbReference>
<evidence type="ECO:0000259" key="3">
    <source>
        <dbReference type="Pfam" id="PF23629"/>
    </source>
</evidence>
<feature type="compositionally biased region" description="Basic and acidic residues" evidence="1">
    <location>
        <begin position="390"/>
        <end position="403"/>
    </location>
</feature>
<feature type="transmembrane region" description="Helical" evidence="2">
    <location>
        <begin position="635"/>
        <end position="653"/>
    </location>
</feature>
<feature type="region of interest" description="Disordered" evidence="1">
    <location>
        <begin position="123"/>
        <end position="195"/>
    </location>
</feature>
<proteinExistence type="predicted"/>
<reference evidence="4 5" key="1">
    <citation type="submission" date="2022-12" db="EMBL/GenBank/DDBJ databases">
        <title>Chromosome-level genome of Tegillarca granosa.</title>
        <authorList>
            <person name="Kim J."/>
        </authorList>
    </citation>
    <scope>NUCLEOTIDE SEQUENCE [LARGE SCALE GENOMIC DNA]</scope>
    <source>
        <strain evidence="4">Teg-2019</strain>
        <tissue evidence="4">Adductor muscle</tissue>
    </source>
</reference>
<feature type="compositionally biased region" description="Polar residues" evidence="1">
    <location>
        <begin position="363"/>
        <end position="381"/>
    </location>
</feature>
<dbReference type="Proteomes" id="UP001217089">
    <property type="component" value="Unassembled WGS sequence"/>
</dbReference>
<protein>
    <recommendedName>
        <fullName evidence="3">MAP kinase-activating death domain-containing protein</fullName>
    </recommendedName>
</protein>
<evidence type="ECO:0000313" key="5">
    <source>
        <dbReference type="Proteomes" id="UP001217089"/>
    </source>
</evidence>
<feature type="compositionally biased region" description="Low complexity" evidence="1">
    <location>
        <begin position="74"/>
        <end position="91"/>
    </location>
</feature>
<feature type="compositionally biased region" description="Polar residues" evidence="1">
    <location>
        <begin position="273"/>
        <end position="283"/>
    </location>
</feature>
<evidence type="ECO:0000313" key="4">
    <source>
        <dbReference type="EMBL" id="KAJ8299529.1"/>
    </source>
</evidence>
<keyword evidence="2" id="KW-0472">Membrane</keyword>
<sequence length="774" mass="86322">MLYLSLTLGIGFYYMLYLSLTLGIGFYYMLYLSLTLGSGFCYICYIYPDTGHWILLHVATELYKYDSGNVTPTSRSLASSSNFSRSESIGSTGSTPELPKRPALQPLTRSINSAFEDYEKPLSPRIQQSGGQPFNVGTGQIRPNQPYMSDSMAGRHQGPGVPSGGAQGIHLKPNLGLKSGQPGDNNASDRSTTPSSLISHISNELTDIAQSASSTMSELFGILKCSGKMFYIFAYILSMMKVHKYNNDDYFASDDQLASDEDEDDEKLEQHSDPGTGSKSPHQFTPKPQKPFAPLGKLKQNSSLFNRCLTKQTFKGVMTLIKAIVHGLEHTFQNHGLGGMASAYMVLEIIHTHYMSKDVVQGTARNSHSDTSITPEINSPFGSHESLSSKSEDSPQKSEARSLHEEHMVAALGSPVLVNGEEFENIEIQSLSEMSSSGGTSGGAVLLTKKPAIDHNRNPTKISTTGGQTCDIIITNTDPESKLDSPSGEDVMRQLVKNKAILENNRDKRLSIDSEVSEASTLVVNYHKRLRSPSTWSSKSSLSTGFRYHEGKMLNTSPVPQCPDSHKLYLFEGLVNKDRSRLWDQLQFWEDVYLDAVAQERDIIGMDQGPGEMMDRYRSLSDGDRKRLEHDEDRLLSVMLYNLVAFMVMVRVHKQEIRKKTRRLLGKCHIGLVYSQDVNNLLDQINNLHGNDIDLRPMGSRFMQKQSLQYTGVVIIVVTCYLWRYVHWGSDNIGDIYGGMYTGVVTVVLTCYLWRYEHWGSDNSGDMLFMEVCT</sequence>
<dbReference type="Pfam" id="PF23629">
    <property type="entry name" value="Death_MADD"/>
    <property type="match status" value="1"/>
</dbReference>
<organism evidence="4 5">
    <name type="scientific">Tegillarca granosa</name>
    <name type="common">Malaysian cockle</name>
    <name type="synonym">Anadara granosa</name>
    <dbReference type="NCBI Taxonomy" id="220873"/>
    <lineage>
        <taxon>Eukaryota</taxon>
        <taxon>Metazoa</taxon>
        <taxon>Spiralia</taxon>
        <taxon>Lophotrochozoa</taxon>
        <taxon>Mollusca</taxon>
        <taxon>Bivalvia</taxon>
        <taxon>Autobranchia</taxon>
        <taxon>Pteriomorphia</taxon>
        <taxon>Arcoida</taxon>
        <taxon>Arcoidea</taxon>
        <taxon>Arcidae</taxon>
        <taxon>Tegillarca</taxon>
    </lineage>
</organism>
<keyword evidence="2" id="KW-0812">Transmembrane</keyword>
<dbReference type="InterPro" id="IPR056574">
    <property type="entry name" value="Death_MADD"/>
</dbReference>
<dbReference type="PANTHER" id="PTHR13008">
    <property type="entry name" value="MAP-KINASE ACTIVATING DEATH DOMAIN PROTEIN MADD /DENN/AEX-3 C.ELEGANS"/>
    <property type="match status" value="1"/>
</dbReference>
<feature type="domain" description="MAP kinase-activating death" evidence="3">
    <location>
        <begin position="605"/>
        <end position="680"/>
    </location>
</feature>
<comment type="caution">
    <text evidence="4">The sequence shown here is derived from an EMBL/GenBank/DDBJ whole genome shotgun (WGS) entry which is preliminary data.</text>
</comment>
<feature type="compositionally biased region" description="Polar residues" evidence="1">
    <location>
        <begin position="182"/>
        <end position="195"/>
    </location>
</feature>
<feature type="transmembrane region" description="Helical" evidence="2">
    <location>
        <begin position="12"/>
        <end position="34"/>
    </location>
</feature>
<feature type="transmembrane region" description="Helical" evidence="2">
    <location>
        <begin position="707"/>
        <end position="724"/>
    </location>
</feature>
<dbReference type="EMBL" id="JARBDR010000921">
    <property type="protein sequence ID" value="KAJ8299529.1"/>
    <property type="molecule type" value="Genomic_DNA"/>
</dbReference>
<feature type="region of interest" description="Disordered" evidence="1">
    <location>
        <begin position="258"/>
        <end position="296"/>
    </location>
</feature>
<evidence type="ECO:0000256" key="2">
    <source>
        <dbReference type="SAM" id="Phobius"/>
    </source>
</evidence>
<accession>A0ABQ9E2H1</accession>
<keyword evidence="2" id="KW-1133">Transmembrane helix</keyword>
<feature type="transmembrane region" description="Helical" evidence="2">
    <location>
        <begin position="736"/>
        <end position="754"/>
    </location>
</feature>